<dbReference type="SMART" id="SM00582">
    <property type="entry name" value="RPR"/>
    <property type="match status" value="1"/>
</dbReference>
<dbReference type="InterPro" id="IPR012677">
    <property type="entry name" value="Nucleotide-bd_a/b_plait_sf"/>
</dbReference>
<dbReference type="GO" id="GO:0003723">
    <property type="term" value="F:RNA binding"/>
    <property type="evidence" value="ECO:0007669"/>
    <property type="project" value="UniProtKB-UniRule"/>
</dbReference>
<dbReference type="AlphaFoldDB" id="A0A152A5F8"/>
<dbReference type="InterPro" id="IPR008942">
    <property type="entry name" value="ENTH_VHS"/>
</dbReference>
<organism evidence="7 8">
    <name type="scientific">Tieghemostelium lacteum</name>
    <name type="common">Slime mold</name>
    <name type="synonym">Dictyostelium lacteum</name>
    <dbReference type="NCBI Taxonomy" id="361077"/>
    <lineage>
        <taxon>Eukaryota</taxon>
        <taxon>Amoebozoa</taxon>
        <taxon>Evosea</taxon>
        <taxon>Eumycetozoa</taxon>
        <taxon>Dictyostelia</taxon>
        <taxon>Dictyosteliales</taxon>
        <taxon>Raperosteliaceae</taxon>
        <taxon>Tieghemostelium</taxon>
    </lineage>
</organism>
<dbReference type="FunCoup" id="A0A152A5F8">
    <property type="interactions" value="11"/>
</dbReference>
<protein>
    <recommendedName>
        <fullName evidence="9">RNA-binding region RNP-1 domain-containing protein</fullName>
    </recommendedName>
</protein>
<feature type="compositionally biased region" description="Basic and acidic residues" evidence="3">
    <location>
        <begin position="342"/>
        <end position="373"/>
    </location>
</feature>
<dbReference type="SMART" id="SM00360">
    <property type="entry name" value="RRM"/>
    <property type="match status" value="2"/>
</dbReference>
<evidence type="ECO:0000313" key="7">
    <source>
        <dbReference type="EMBL" id="KYR01462.1"/>
    </source>
</evidence>
<feature type="region of interest" description="Disordered" evidence="3">
    <location>
        <begin position="471"/>
        <end position="492"/>
    </location>
</feature>
<accession>A0A152A5F8</accession>
<dbReference type="SUPFAM" id="SSF54928">
    <property type="entry name" value="RNA-binding domain, RBD"/>
    <property type="match status" value="2"/>
</dbReference>
<feature type="domain" description="SURP motif" evidence="5">
    <location>
        <begin position="402"/>
        <end position="444"/>
    </location>
</feature>
<dbReference type="InterPro" id="IPR035967">
    <property type="entry name" value="SWAP/Surp_sf"/>
</dbReference>
<dbReference type="OrthoDB" id="2017782at2759"/>
<dbReference type="InterPro" id="IPR000504">
    <property type="entry name" value="RRM_dom"/>
</dbReference>
<dbReference type="PANTHER" id="PTHR23140">
    <property type="entry name" value="RNA PROCESSING PROTEIN LD23810P"/>
    <property type="match status" value="1"/>
</dbReference>
<dbReference type="InterPro" id="IPR000061">
    <property type="entry name" value="Surp"/>
</dbReference>
<dbReference type="PROSITE" id="PS51391">
    <property type="entry name" value="CID"/>
    <property type="match status" value="1"/>
</dbReference>
<keyword evidence="8" id="KW-1185">Reference proteome</keyword>
<feature type="domain" description="RRM" evidence="4">
    <location>
        <begin position="241"/>
        <end position="313"/>
    </location>
</feature>
<dbReference type="Gene3D" id="3.30.70.330">
    <property type="match status" value="2"/>
</dbReference>
<dbReference type="Gene3D" id="1.10.10.790">
    <property type="entry name" value="Surp module"/>
    <property type="match status" value="1"/>
</dbReference>
<dbReference type="SUPFAM" id="SSF48464">
    <property type="entry name" value="ENTH/VHS domain"/>
    <property type="match status" value="1"/>
</dbReference>
<dbReference type="InterPro" id="IPR051485">
    <property type="entry name" value="SR-CTD_assoc_factor"/>
</dbReference>
<feature type="region of interest" description="Disordered" evidence="3">
    <location>
        <begin position="318"/>
        <end position="399"/>
    </location>
</feature>
<dbReference type="Pfam" id="PF04818">
    <property type="entry name" value="CID"/>
    <property type="match status" value="1"/>
</dbReference>
<dbReference type="InterPro" id="IPR035979">
    <property type="entry name" value="RBD_domain_sf"/>
</dbReference>
<evidence type="ECO:0000259" key="4">
    <source>
        <dbReference type="PROSITE" id="PS50102"/>
    </source>
</evidence>
<proteinExistence type="predicted"/>
<gene>
    <name evidence="7" type="ORF">DLAC_01443</name>
</gene>
<dbReference type="EMBL" id="LODT01000006">
    <property type="protein sequence ID" value="KYR01462.1"/>
    <property type="molecule type" value="Genomic_DNA"/>
</dbReference>
<sequence length="639" mass="72695">MNTFSNDGSFMEQFLKKQKVSEDKTEQQQTDQTFDAAGYYSQFAMGDPTTAAAYLSQYYAQMGIDPSTLDAATLASYNQYYMTQFYQQQMQAQQPQQQQQQQPQQQYGNQQYGNGGDNRNDRGTGGMFNKHGSTEPTKVVWAGNVHPDTTEEELKSLFSQYGYLESVKIIHNKQCAFITFSDVQSSMKAQQALNNYNHKGFPFRLGFGKQYDNPPQQQNSYQERHNSFLNARKLEDENPTRNLWLGNVHNNVNQDSLRSLFEKFGKIDGIRILPGKNCAFVNFCNMESAMAARNNLNGYNLMGMSLKINYRKEDERFNNADRGEDRGGRFGGGGGGGSGGGGDREDRGSDRFGGDRFGGDRGGDRFGGGDRGGRGGGRPFRSFRESTPLAVPPPNSAKEQQIIDRISEYVARVGPRFESYILENQPHTTIFNFLKPDQMNNDYYRWKLWTIKNPDTHSGGGSTSITNDQLTLQQQNQQQQQQQQQNQQNQQNQQFPDNFLNQNEVTEFKLIIKKLGSSNTSITECKKWIMNHLPNALEIISIITTAHQNDNLSLDTKLNILYALNDTLHNTLANREKKEVLDEFASIIKPYLPYLIYSTTTIESPENNEKVLKVLERWNEMKIYPKDTIDELRGAIQTE</sequence>
<dbReference type="Pfam" id="PF00076">
    <property type="entry name" value="RRM_1"/>
    <property type="match status" value="2"/>
</dbReference>
<dbReference type="Proteomes" id="UP000076078">
    <property type="component" value="Unassembled WGS sequence"/>
</dbReference>
<feature type="domain" description="CID" evidence="6">
    <location>
        <begin position="500"/>
        <end position="639"/>
    </location>
</feature>
<dbReference type="GO" id="GO:0006396">
    <property type="term" value="P:RNA processing"/>
    <property type="evidence" value="ECO:0007669"/>
    <property type="project" value="InterPro"/>
</dbReference>
<dbReference type="GO" id="GO:0005634">
    <property type="term" value="C:nucleus"/>
    <property type="evidence" value="ECO:0007669"/>
    <property type="project" value="TreeGrafter"/>
</dbReference>
<dbReference type="OMA" id="WKLWTIK"/>
<feature type="compositionally biased region" description="Low complexity" evidence="3">
    <location>
        <begin position="93"/>
        <end position="112"/>
    </location>
</feature>
<evidence type="ECO:0000313" key="8">
    <source>
        <dbReference type="Proteomes" id="UP000076078"/>
    </source>
</evidence>
<dbReference type="PANTHER" id="PTHR23140:SF2">
    <property type="match status" value="1"/>
</dbReference>
<evidence type="ECO:0000259" key="5">
    <source>
        <dbReference type="PROSITE" id="PS50128"/>
    </source>
</evidence>
<dbReference type="Pfam" id="PF01805">
    <property type="entry name" value="Surp"/>
    <property type="match status" value="1"/>
</dbReference>
<dbReference type="InterPro" id="IPR006569">
    <property type="entry name" value="CID_dom"/>
</dbReference>
<feature type="compositionally biased region" description="Basic and acidic residues" evidence="3">
    <location>
        <begin position="318"/>
        <end position="328"/>
    </location>
</feature>
<dbReference type="InParanoid" id="A0A152A5F8"/>
<evidence type="ECO:0000256" key="1">
    <source>
        <dbReference type="ARBA" id="ARBA00022884"/>
    </source>
</evidence>
<dbReference type="CDD" id="cd00590">
    <property type="entry name" value="RRM_SF"/>
    <property type="match status" value="1"/>
</dbReference>
<dbReference type="SMART" id="SM00648">
    <property type="entry name" value="SWAP"/>
    <property type="match status" value="1"/>
</dbReference>
<dbReference type="SUPFAM" id="SSF109905">
    <property type="entry name" value="Surp module (SWAP domain)"/>
    <property type="match status" value="1"/>
</dbReference>
<evidence type="ECO:0000256" key="2">
    <source>
        <dbReference type="PROSITE-ProRule" id="PRU00176"/>
    </source>
</evidence>
<dbReference type="PROSITE" id="PS50128">
    <property type="entry name" value="SURP"/>
    <property type="match status" value="1"/>
</dbReference>
<feature type="compositionally biased region" description="Gly residues" evidence="3">
    <location>
        <begin position="329"/>
        <end position="341"/>
    </location>
</feature>
<reference evidence="7 8" key="1">
    <citation type="submission" date="2015-12" db="EMBL/GenBank/DDBJ databases">
        <title>Dictyostelia acquired genes for synthesis and detection of signals that induce cell-type specialization by lateral gene transfer from prokaryotes.</title>
        <authorList>
            <person name="Gloeckner G."/>
            <person name="Schaap P."/>
        </authorList>
    </citation>
    <scope>NUCLEOTIDE SEQUENCE [LARGE SCALE GENOMIC DNA]</scope>
    <source>
        <strain evidence="7 8">TK</strain>
    </source>
</reference>
<feature type="domain" description="RRM" evidence="4">
    <location>
        <begin position="138"/>
        <end position="210"/>
    </location>
</feature>
<dbReference type="PROSITE" id="PS50102">
    <property type="entry name" value="RRM"/>
    <property type="match status" value="2"/>
</dbReference>
<dbReference type="Gene3D" id="1.25.40.90">
    <property type="match status" value="1"/>
</dbReference>
<feature type="region of interest" description="Disordered" evidence="3">
    <location>
        <begin position="93"/>
        <end position="134"/>
    </location>
</feature>
<evidence type="ECO:0008006" key="9">
    <source>
        <dbReference type="Google" id="ProtNLM"/>
    </source>
</evidence>
<evidence type="ECO:0000259" key="6">
    <source>
        <dbReference type="PROSITE" id="PS51391"/>
    </source>
</evidence>
<dbReference type="SUPFAM" id="SSF81995">
    <property type="entry name" value="beta-sandwich domain of Sec23/24"/>
    <property type="match status" value="1"/>
</dbReference>
<keyword evidence="1 2" id="KW-0694">RNA-binding</keyword>
<name>A0A152A5F8_TIELA</name>
<evidence type="ECO:0000256" key="3">
    <source>
        <dbReference type="SAM" id="MobiDB-lite"/>
    </source>
</evidence>
<feature type="compositionally biased region" description="Low complexity" evidence="3">
    <location>
        <begin position="473"/>
        <end position="492"/>
    </location>
</feature>
<comment type="caution">
    <text evidence="7">The sequence shown here is derived from an EMBL/GenBank/DDBJ whole genome shotgun (WGS) entry which is preliminary data.</text>
</comment>
<dbReference type="STRING" id="361077.A0A152A5F8"/>